<evidence type="ECO:0000256" key="1">
    <source>
        <dbReference type="SAM" id="MobiDB-lite"/>
    </source>
</evidence>
<feature type="chain" id="PRO_5017930905" description="Ig-like domain-containing protein" evidence="3">
    <location>
        <begin position="21"/>
        <end position="551"/>
    </location>
</feature>
<dbReference type="EMBL" id="REGN01000175">
    <property type="protein sequence ID" value="RNA43785.1"/>
    <property type="molecule type" value="Genomic_DNA"/>
</dbReference>
<keyword evidence="6" id="KW-1185">Reference proteome</keyword>
<dbReference type="PROSITE" id="PS50835">
    <property type="entry name" value="IG_LIKE"/>
    <property type="match status" value="1"/>
</dbReference>
<name>A0A3M7T719_BRAPC</name>
<dbReference type="InterPro" id="IPR036179">
    <property type="entry name" value="Ig-like_dom_sf"/>
</dbReference>
<feature type="transmembrane region" description="Helical" evidence="2">
    <location>
        <begin position="154"/>
        <end position="173"/>
    </location>
</feature>
<sequence length="551" mass="62158">MFFLLFKCLIILANFKNLKTLVSIRPVPQLYVGNNVTIFCDLIDEDITIIWQRYPYNDPTNSTRLLGMNIPDRYKIERDDVNSTYTVSTLSISAIVQEDFSTFDCSSINQDTIDLIEAPPTTTTSTTTTSTTPDPTTTTPDPSTLCFNGNFNHVLFALLLISKFTLAIVLIAFTKLLQPNSTTDVLVTFGCIVGSIGFLIIKVIFWINVAQYPANEYLSPIVIVPSSIVAFIILWGGIFYYIIRTYLKKGKYIRIPEIVISSIIAFCQLLLLLVILCSVVYCTGRSAFSQIGTNYSVVSNICAGLIVASCFIIIIYFFWVFRDRLTTMEIMPDEMKKKSLPNLRTPEPFSEKNEKIPENIVTISQTTERKPSLSVRDEMPNLSNSRKNSKLDLKDFMNSNRSNPAIKSFVSESKQNDLLPSPKIATSLFNNQARKSRDNVIDDFLIPTFDPVASRVGYGNAEEPRSSFANIIRKNSVVNVMKQSPHKEFEDSTVKKSEENNSEEAEKSPKKKKKSLKKKEIDESLSKEENEQQLDGKNQAIMNSAQFDCIQ</sequence>
<dbReference type="AlphaFoldDB" id="A0A3M7T719"/>
<feature type="transmembrane region" description="Helical" evidence="2">
    <location>
        <begin position="301"/>
        <end position="321"/>
    </location>
</feature>
<feature type="compositionally biased region" description="Low complexity" evidence="1">
    <location>
        <begin position="119"/>
        <end position="140"/>
    </location>
</feature>
<feature type="transmembrane region" description="Helical" evidence="2">
    <location>
        <begin position="255"/>
        <end position="281"/>
    </location>
</feature>
<evidence type="ECO:0000256" key="2">
    <source>
        <dbReference type="SAM" id="Phobius"/>
    </source>
</evidence>
<keyword evidence="3" id="KW-0732">Signal</keyword>
<feature type="compositionally biased region" description="Polar residues" evidence="1">
    <location>
        <begin position="533"/>
        <end position="551"/>
    </location>
</feature>
<comment type="caution">
    <text evidence="5">The sequence shown here is derived from an EMBL/GenBank/DDBJ whole genome shotgun (WGS) entry which is preliminary data.</text>
</comment>
<evidence type="ECO:0000256" key="3">
    <source>
        <dbReference type="SAM" id="SignalP"/>
    </source>
</evidence>
<organism evidence="5 6">
    <name type="scientific">Brachionus plicatilis</name>
    <name type="common">Marine rotifer</name>
    <name type="synonym">Brachionus muelleri</name>
    <dbReference type="NCBI Taxonomy" id="10195"/>
    <lineage>
        <taxon>Eukaryota</taxon>
        <taxon>Metazoa</taxon>
        <taxon>Spiralia</taxon>
        <taxon>Gnathifera</taxon>
        <taxon>Rotifera</taxon>
        <taxon>Eurotatoria</taxon>
        <taxon>Monogononta</taxon>
        <taxon>Pseudotrocha</taxon>
        <taxon>Ploima</taxon>
        <taxon>Brachionidae</taxon>
        <taxon>Brachionus</taxon>
    </lineage>
</organism>
<keyword evidence="2" id="KW-1133">Transmembrane helix</keyword>
<dbReference type="Proteomes" id="UP000276133">
    <property type="component" value="Unassembled WGS sequence"/>
</dbReference>
<feature type="domain" description="Ig-like" evidence="4">
    <location>
        <begin position="33"/>
        <end position="128"/>
    </location>
</feature>
<dbReference type="OrthoDB" id="10499071at2759"/>
<gene>
    <name evidence="5" type="ORF">BpHYR1_014722</name>
</gene>
<reference evidence="5 6" key="1">
    <citation type="journal article" date="2018" name="Sci. Rep.">
        <title>Genomic signatures of local adaptation to the degree of environmental predictability in rotifers.</title>
        <authorList>
            <person name="Franch-Gras L."/>
            <person name="Hahn C."/>
            <person name="Garcia-Roger E.M."/>
            <person name="Carmona M.J."/>
            <person name="Serra M."/>
            <person name="Gomez A."/>
        </authorList>
    </citation>
    <scope>NUCLEOTIDE SEQUENCE [LARGE SCALE GENOMIC DNA]</scope>
    <source>
        <strain evidence="5">HYR1</strain>
    </source>
</reference>
<keyword evidence="2" id="KW-0472">Membrane</keyword>
<accession>A0A3M7T719</accession>
<evidence type="ECO:0000313" key="5">
    <source>
        <dbReference type="EMBL" id="RNA43785.1"/>
    </source>
</evidence>
<dbReference type="SUPFAM" id="SSF48726">
    <property type="entry name" value="Immunoglobulin"/>
    <property type="match status" value="1"/>
</dbReference>
<dbReference type="InterPro" id="IPR007110">
    <property type="entry name" value="Ig-like_dom"/>
</dbReference>
<feature type="compositionally biased region" description="Basic and acidic residues" evidence="1">
    <location>
        <begin position="485"/>
        <end position="508"/>
    </location>
</feature>
<feature type="transmembrane region" description="Helical" evidence="2">
    <location>
        <begin position="185"/>
        <end position="209"/>
    </location>
</feature>
<feature type="region of interest" description="Disordered" evidence="1">
    <location>
        <begin position="118"/>
        <end position="140"/>
    </location>
</feature>
<proteinExistence type="predicted"/>
<feature type="compositionally biased region" description="Basic and acidic residues" evidence="1">
    <location>
        <begin position="518"/>
        <end position="530"/>
    </location>
</feature>
<protein>
    <recommendedName>
        <fullName evidence="4">Ig-like domain-containing protein</fullName>
    </recommendedName>
</protein>
<feature type="signal peptide" evidence="3">
    <location>
        <begin position="1"/>
        <end position="20"/>
    </location>
</feature>
<keyword evidence="2" id="KW-0812">Transmembrane</keyword>
<feature type="transmembrane region" description="Helical" evidence="2">
    <location>
        <begin position="221"/>
        <end position="243"/>
    </location>
</feature>
<evidence type="ECO:0000259" key="4">
    <source>
        <dbReference type="PROSITE" id="PS50835"/>
    </source>
</evidence>
<feature type="region of interest" description="Disordered" evidence="1">
    <location>
        <begin position="483"/>
        <end position="551"/>
    </location>
</feature>
<evidence type="ECO:0000313" key="6">
    <source>
        <dbReference type="Proteomes" id="UP000276133"/>
    </source>
</evidence>